<dbReference type="InterPro" id="IPR005656">
    <property type="entry name" value="MmgE_PrpD"/>
</dbReference>
<dbReference type="SUPFAM" id="SSF103378">
    <property type="entry name" value="2-methylcitrate dehydratase PrpD"/>
    <property type="match status" value="1"/>
</dbReference>
<dbReference type="Gene3D" id="1.10.4100.10">
    <property type="entry name" value="2-methylcitrate dehydratase PrpD"/>
    <property type="match status" value="1"/>
</dbReference>
<keyword evidence="4" id="KW-1185">Reference proteome</keyword>
<feature type="domain" description="MmgE/PrpD N-terminal" evidence="2">
    <location>
        <begin position="4"/>
        <end position="171"/>
    </location>
</feature>
<evidence type="ECO:0000313" key="4">
    <source>
        <dbReference type="Proteomes" id="UP000019486"/>
    </source>
</evidence>
<dbReference type="InterPro" id="IPR036148">
    <property type="entry name" value="MmgE/PrpD_sf"/>
</dbReference>
<dbReference type="InterPro" id="IPR042183">
    <property type="entry name" value="MmgE/PrpD_sf_1"/>
</dbReference>
<protein>
    <recommendedName>
        <fullName evidence="2">MmgE/PrpD N-terminal domain-containing protein</fullName>
    </recommendedName>
</protein>
<dbReference type="RefSeq" id="WP_198038988.1">
    <property type="nucleotide sequence ID" value="NZ_AVFL01000041.1"/>
</dbReference>
<dbReference type="PANTHER" id="PTHR16943">
    <property type="entry name" value="2-METHYLCITRATE DEHYDRATASE-RELATED"/>
    <property type="match status" value="1"/>
</dbReference>
<proteinExistence type="inferred from homology"/>
<accession>W9GRY6</accession>
<dbReference type="AlphaFoldDB" id="W9GRY6"/>
<dbReference type="GO" id="GO:0016829">
    <property type="term" value="F:lyase activity"/>
    <property type="evidence" value="ECO:0007669"/>
    <property type="project" value="InterPro"/>
</dbReference>
<reference evidence="3 4" key="1">
    <citation type="submission" date="2013-08" db="EMBL/GenBank/DDBJ databases">
        <title>The genome sequence of Skermanella stibiiresistens.</title>
        <authorList>
            <person name="Zhu W."/>
            <person name="Wang G."/>
        </authorList>
    </citation>
    <scope>NUCLEOTIDE SEQUENCE [LARGE SCALE GENOMIC DNA]</scope>
    <source>
        <strain evidence="3 4">SB22</strain>
    </source>
</reference>
<evidence type="ECO:0000256" key="1">
    <source>
        <dbReference type="ARBA" id="ARBA00006174"/>
    </source>
</evidence>
<evidence type="ECO:0000259" key="2">
    <source>
        <dbReference type="Pfam" id="PF03972"/>
    </source>
</evidence>
<sequence length="172" mass="16528">MIPRIAAWTSALTLDAVPDAVAAVARCCLVDTLGVALAGSATAVAGTAQAVAFACGASGNSTVLGTASQLAAPAAAFANGAAAHALDFDDNCYAGVVHGSAVVLPAALAVAEAVDASGADLLTAFIAGSEAEYAVGAAATLSLYDRGWWTTGVLGPIGAAAAAARLLRLDAA</sequence>
<gene>
    <name evidence="3" type="ORF">N825_22610</name>
</gene>
<dbReference type="Pfam" id="PF03972">
    <property type="entry name" value="MmgE_PrpD_N"/>
    <property type="match status" value="1"/>
</dbReference>
<organism evidence="3 4">
    <name type="scientific">Skermanella stibiiresistens SB22</name>
    <dbReference type="NCBI Taxonomy" id="1385369"/>
    <lineage>
        <taxon>Bacteria</taxon>
        <taxon>Pseudomonadati</taxon>
        <taxon>Pseudomonadota</taxon>
        <taxon>Alphaproteobacteria</taxon>
        <taxon>Rhodospirillales</taxon>
        <taxon>Azospirillaceae</taxon>
        <taxon>Skermanella</taxon>
    </lineage>
</organism>
<feature type="non-terminal residue" evidence="3">
    <location>
        <position position="172"/>
    </location>
</feature>
<name>W9GRY6_9PROT</name>
<dbReference type="STRING" id="1385369.N825_22610"/>
<dbReference type="InterPro" id="IPR045336">
    <property type="entry name" value="MmgE_PrpD_N"/>
</dbReference>
<comment type="caution">
    <text evidence="3">The sequence shown here is derived from an EMBL/GenBank/DDBJ whole genome shotgun (WGS) entry which is preliminary data.</text>
</comment>
<comment type="similarity">
    <text evidence="1">Belongs to the PrpD family.</text>
</comment>
<dbReference type="EMBL" id="AVFL01000041">
    <property type="protein sequence ID" value="EWY36549.1"/>
    <property type="molecule type" value="Genomic_DNA"/>
</dbReference>
<dbReference type="Proteomes" id="UP000019486">
    <property type="component" value="Unassembled WGS sequence"/>
</dbReference>
<dbReference type="PANTHER" id="PTHR16943:SF8">
    <property type="entry name" value="2-METHYLCITRATE DEHYDRATASE"/>
    <property type="match status" value="1"/>
</dbReference>
<evidence type="ECO:0000313" key="3">
    <source>
        <dbReference type="EMBL" id="EWY36549.1"/>
    </source>
</evidence>